<dbReference type="CDD" id="cd05260">
    <property type="entry name" value="GDP_MD_SDR_e"/>
    <property type="match status" value="1"/>
</dbReference>
<dbReference type="SUPFAM" id="SSF51735">
    <property type="entry name" value="NAD(P)-binding Rossmann-fold domains"/>
    <property type="match status" value="1"/>
</dbReference>
<evidence type="ECO:0000256" key="3">
    <source>
        <dbReference type="ARBA" id="ARBA00009263"/>
    </source>
</evidence>
<proteinExistence type="inferred from homology"/>
<dbReference type="PANTHER" id="PTHR43715:SF1">
    <property type="entry name" value="GDP-MANNOSE 4,6 DEHYDRATASE"/>
    <property type="match status" value="1"/>
</dbReference>
<reference evidence="12" key="1">
    <citation type="submission" date="2020-11" db="EMBL/GenBank/DDBJ databases">
        <authorList>
            <person name="Tran Van P."/>
        </authorList>
    </citation>
    <scope>NUCLEOTIDE SEQUENCE</scope>
</reference>
<name>A0A7R9CQD9_TIMCR</name>
<evidence type="ECO:0000256" key="10">
    <source>
        <dbReference type="SAM" id="MobiDB-lite"/>
    </source>
</evidence>
<evidence type="ECO:0000256" key="7">
    <source>
        <dbReference type="ARBA" id="ARBA00031085"/>
    </source>
</evidence>
<dbReference type="Pfam" id="PF16363">
    <property type="entry name" value="GDP_Man_Dehyd"/>
    <property type="match status" value="1"/>
</dbReference>
<keyword evidence="6" id="KW-0456">Lyase</keyword>
<evidence type="ECO:0000256" key="4">
    <source>
        <dbReference type="ARBA" id="ARBA00011989"/>
    </source>
</evidence>
<dbReference type="AlphaFoldDB" id="A0A7R9CQD9"/>
<dbReference type="GO" id="GO:0008446">
    <property type="term" value="F:GDP-mannose 4,6-dehydratase activity"/>
    <property type="evidence" value="ECO:0007669"/>
    <property type="project" value="UniProtKB-EC"/>
</dbReference>
<dbReference type="EMBL" id="OC317983">
    <property type="protein sequence ID" value="CAD7400029.1"/>
    <property type="molecule type" value="Genomic_DNA"/>
</dbReference>
<accession>A0A7R9CQD9</accession>
<comment type="catalytic activity">
    <reaction evidence="8">
        <text>GDP-alpha-D-mannose = GDP-4-dehydro-alpha-D-rhamnose + H2O</text>
        <dbReference type="Rhea" id="RHEA:23820"/>
        <dbReference type="ChEBI" id="CHEBI:15377"/>
        <dbReference type="ChEBI" id="CHEBI:57527"/>
        <dbReference type="ChEBI" id="CHEBI:57964"/>
        <dbReference type="EC" id="4.2.1.47"/>
    </reaction>
    <physiologicalReaction direction="left-to-right" evidence="8">
        <dbReference type="Rhea" id="RHEA:23821"/>
    </physiologicalReaction>
</comment>
<dbReference type="Gene3D" id="3.90.25.10">
    <property type="entry name" value="UDP-galactose 4-epimerase, domain 1"/>
    <property type="match status" value="1"/>
</dbReference>
<comment type="cofactor">
    <cofactor evidence="1">
        <name>NADP(+)</name>
        <dbReference type="ChEBI" id="CHEBI:58349"/>
    </cofactor>
</comment>
<dbReference type="FunFam" id="3.40.50.720:FF:001053">
    <property type="entry name" value="GDP-mannose 4,6 dehydratase"/>
    <property type="match status" value="1"/>
</dbReference>
<dbReference type="EC" id="4.2.1.47" evidence="4"/>
<dbReference type="InterPro" id="IPR036291">
    <property type="entry name" value="NAD(P)-bd_dom_sf"/>
</dbReference>
<feature type="domain" description="NAD(P)-binding" evidence="11">
    <location>
        <begin position="77"/>
        <end position="386"/>
    </location>
</feature>
<evidence type="ECO:0000256" key="1">
    <source>
        <dbReference type="ARBA" id="ARBA00001937"/>
    </source>
</evidence>
<dbReference type="PANTHER" id="PTHR43715">
    <property type="entry name" value="GDP-MANNOSE 4,6-DEHYDRATASE"/>
    <property type="match status" value="1"/>
</dbReference>
<dbReference type="Gene3D" id="3.40.50.720">
    <property type="entry name" value="NAD(P)-binding Rossmann-like Domain"/>
    <property type="match status" value="1"/>
</dbReference>
<evidence type="ECO:0000256" key="2">
    <source>
        <dbReference type="ARBA" id="ARBA00004912"/>
    </source>
</evidence>
<dbReference type="UniPathway" id="UPA00128">
    <property type="reaction ID" value="UER00190"/>
</dbReference>
<dbReference type="GO" id="GO:0042351">
    <property type="term" value="P:'de novo' GDP-L-fucose biosynthetic process"/>
    <property type="evidence" value="ECO:0007669"/>
    <property type="project" value="UniProtKB-UniPathway"/>
</dbReference>
<dbReference type="HAMAP" id="MF_00955">
    <property type="entry name" value="GDP_Man_dehydratase"/>
    <property type="match status" value="1"/>
</dbReference>
<feature type="region of interest" description="Disordered" evidence="10">
    <location>
        <begin position="1"/>
        <end position="46"/>
    </location>
</feature>
<dbReference type="InterPro" id="IPR006368">
    <property type="entry name" value="GDP_Man_deHydtase"/>
</dbReference>
<dbReference type="NCBIfam" id="TIGR01472">
    <property type="entry name" value="gmd"/>
    <property type="match status" value="1"/>
</dbReference>
<evidence type="ECO:0000256" key="5">
    <source>
        <dbReference type="ARBA" id="ARBA00022857"/>
    </source>
</evidence>
<gene>
    <name evidence="12" type="ORF">TCEB3V08_LOCUS5316</name>
</gene>
<evidence type="ECO:0000313" key="12">
    <source>
        <dbReference type="EMBL" id="CAD7400029.1"/>
    </source>
</evidence>
<evidence type="ECO:0000259" key="11">
    <source>
        <dbReference type="Pfam" id="PF16363"/>
    </source>
</evidence>
<comment type="pathway">
    <text evidence="2">Nucleotide-sugar biosynthesis; GDP-L-fucose biosynthesis via de novo pathway; GDP-L-fucose from GDP-alpha-D-mannose: step 1/2.</text>
</comment>
<comment type="similarity">
    <text evidence="3">Belongs to the NAD(P)-dependent epimerase/dehydratase family. GDP-mannose 4,6-dehydratase subfamily.</text>
</comment>
<dbReference type="InterPro" id="IPR016040">
    <property type="entry name" value="NAD(P)-bd_dom"/>
</dbReference>
<evidence type="ECO:0000256" key="8">
    <source>
        <dbReference type="ARBA" id="ARBA00050823"/>
    </source>
</evidence>
<organism evidence="12">
    <name type="scientific">Timema cristinae</name>
    <name type="common">Walking stick</name>
    <dbReference type="NCBI Taxonomy" id="61476"/>
    <lineage>
        <taxon>Eukaryota</taxon>
        <taxon>Metazoa</taxon>
        <taxon>Ecdysozoa</taxon>
        <taxon>Arthropoda</taxon>
        <taxon>Hexapoda</taxon>
        <taxon>Insecta</taxon>
        <taxon>Pterygota</taxon>
        <taxon>Neoptera</taxon>
        <taxon>Polyneoptera</taxon>
        <taxon>Phasmatodea</taxon>
        <taxon>Timematodea</taxon>
        <taxon>Timematoidea</taxon>
        <taxon>Timematidae</taxon>
        <taxon>Timema</taxon>
    </lineage>
</organism>
<evidence type="ECO:0000256" key="6">
    <source>
        <dbReference type="ARBA" id="ARBA00023239"/>
    </source>
</evidence>
<protein>
    <recommendedName>
        <fullName evidence="9">GDP-mannose 4,6 dehydratase</fullName>
        <ecNumber evidence="4">4.2.1.47</ecNumber>
    </recommendedName>
    <alternativeName>
        <fullName evidence="7">GDP-D-mannose dehydratase</fullName>
    </alternativeName>
</protein>
<keyword evidence="5" id="KW-0521">NADP</keyword>
<evidence type="ECO:0000256" key="9">
    <source>
        <dbReference type="ARBA" id="ARBA00071431"/>
    </source>
</evidence>
<sequence length="400" mass="45165">MKPAVHRLNSPDSDHSVTEVDYEDDLQANEHDTESEQSTDQSQPNLPVQNVAEIPYIDDVLAIPSTHAHHQDVDMPDGSYLAEFLLAKGYEVHGIIRRASTFNTARIQHLYADPKSHRQGRMKLHYGDMTDSSCLVKIISTVKPSEIYNLAAQSHVKVSFDLSEYTAEVDAVGTLRLLDAIRTSGLDKQVKFYQASTSELYGKVQEVPQKETTPFYPRSPYACAKLYGYWIVVNYREAYNMFACNGILFNHESPRRGESFVTRKITRSVSKIALVRPPSFVTLAQAMWLMLQQSEPEDFVIATGETHSVREFVEAAFRHIGKEIVWEGAGESEVGKEKGTGVVRVRINPKYFRPTEVDLLLGDPSKAKEKFGWTPKVTFKELVKDMMDSDLELMKKNPAA</sequence>